<evidence type="ECO:0000256" key="1">
    <source>
        <dbReference type="ARBA" id="ARBA00004771"/>
    </source>
</evidence>
<feature type="domain" description="O-acyltransferase WSD1 C-terminal" evidence="13">
    <location>
        <begin position="323"/>
        <end position="468"/>
    </location>
</feature>
<evidence type="ECO:0000256" key="2">
    <source>
        <dbReference type="ARBA" id="ARBA00005189"/>
    </source>
</evidence>
<dbReference type="GO" id="GO:0051701">
    <property type="term" value="P:biological process involved in interaction with host"/>
    <property type="evidence" value="ECO:0007669"/>
    <property type="project" value="TreeGrafter"/>
</dbReference>
<dbReference type="KEGG" id="mabb:MASS_4571"/>
<dbReference type="InterPro" id="IPR014292">
    <property type="entry name" value="Acyl_transf_WS/DGAT"/>
</dbReference>
<keyword evidence="8 11" id="KW-0443">Lipid metabolism</keyword>
<dbReference type="GO" id="GO:0019432">
    <property type="term" value="P:triglyceride biosynthetic process"/>
    <property type="evidence" value="ECO:0007669"/>
    <property type="project" value="TreeGrafter"/>
</dbReference>
<comment type="pathway">
    <text evidence="1 11">Glycerolipid metabolism; triacylglycerol biosynthesis.</text>
</comment>
<gene>
    <name evidence="14" type="ORF">MASS_4571</name>
</gene>
<dbReference type="InterPro" id="IPR009721">
    <property type="entry name" value="O-acyltransferase_WSD1_C"/>
</dbReference>
<dbReference type="GO" id="GO:0001666">
    <property type="term" value="P:response to hypoxia"/>
    <property type="evidence" value="ECO:0007669"/>
    <property type="project" value="TreeGrafter"/>
</dbReference>
<evidence type="ECO:0000256" key="6">
    <source>
        <dbReference type="ARBA" id="ARBA00022679"/>
    </source>
</evidence>
<dbReference type="Proteomes" id="UP000013961">
    <property type="component" value="Chromosome"/>
</dbReference>
<dbReference type="InterPro" id="IPR004255">
    <property type="entry name" value="O-acyltransferase_WSD1_N"/>
</dbReference>
<dbReference type="GO" id="GO:0071731">
    <property type="term" value="P:response to nitric oxide"/>
    <property type="evidence" value="ECO:0007669"/>
    <property type="project" value="TreeGrafter"/>
</dbReference>
<dbReference type="Pfam" id="PF03007">
    <property type="entry name" value="WS_DGAT_cat"/>
    <property type="match status" value="1"/>
</dbReference>
<keyword evidence="6 11" id="KW-0808">Transferase</keyword>
<dbReference type="SUPFAM" id="SSF52777">
    <property type="entry name" value="CoA-dependent acyltransferases"/>
    <property type="match status" value="2"/>
</dbReference>
<evidence type="ECO:0000256" key="8">
    <source>
        <dbReference type="ARBA" id="ARBA00023098"/>
    </source>
</evidence>
<sequence>MTKPPQNSESAAMMAGMPFMPVSDSMFLIGETREHPFHVGGLQLFKPPVDAGPDYAEVFYEQLMSTTEVSSDFRKRPGQPLAVMGNLTWIVDDEVDWEYHVRRSALPRPARVRELLTVTSRWHSSPLDRHRPLWEMHVVEGLSDGRLAVYTKMHHAVIDGVGALRMMMRSLSDDPDARDCQAVWAPAKRRAKSSIVSTTNTSAIDLVKGAAGAVRQVVSIPPGLLKYGRHALSDPQLVKPLSAPHTMLNVSIGGARRFAAQTWSMARIKEAGKALGGTVNDVVLAMCGGALRTYLEEQNALPDKPLVAMCPVSIRAEGDQNAGNSITALLANLATDKPDPLERFSAIRDSVQAAKSVLSEMTPLQRMLVGALNGAPVLTGAVPGLVDRTAPAFNVIISNVPGPRTDMFWNGFEMDGCYPASIPIDGVALNITCTSSGSSMHFGLTGCRTSVPHLQRILAHLEDALTQLEESVA</sequence>
<feature type="domain" description="O-acyltransferase WSD1-like N-terminal" evidence="12">
    <location>
        <begin position="23"/>
        <end position="283"/>
    </location>
</feature>
<reference evidence="14 15" key="1">
    <citation type="journal article" date="2013" name="Genome Announc.">
        <title>Complete Genome Sequence of Mycobacterium massiliense Clinical Strain Asan 50594, Belonging to the Type II Genotype.</title>
        <authorList>
            <person name="Kim B.J."/>
            <person name="Kim B.R."/>
            <person name="Hong S.H."/>
            <person name="Seok S.H."/>
            <person name="Kook Y.H."/>
            <person name="Kim B.J."/>
        </authorList>
    </citation>
    <scope>NUCLEOTIDE SEQUENCE [LARGE SCALE GENOMIC DNA]</scope>
    <source>
        <strain evidence="14 15">50594</strain>
    </source>
</reference>
<organism evidence="14 15">
    <name type="scientific">Mycobacteroides abscessus subsp. bolletii 50594</name>
    <dbReference type="NCBI Taxonomy" id="1303024"/>
    <lineage>
        <taxon>Bacteria</taxon>
        <taxon>Bacillati</taxon>
        <taxon>Actinomycetota</taxon>
        <taxon>Actinomycetes</taxon>
        <taxon>Mycobacteriales</taxon>
        <taxon>Mycobacteriaceae</taxon>
        <taxon>Mycobacteroides</taxon>
        <taxon>Mycobacteroides abscessus</taxon>
    </lineage>
</organism>
<dbReference type="GO" id="GO:0004144">
    <property type="term" value="F:diacylglycerol O-acyltransferase activity"/>
    <property type="evidence" value="ECO:0007669"/>
    <property type="project" value="UniProtKB-EC"/>
</dbReference>
<comment type="catalytic activity">
    <reaction evidence="10 11">
        <text>an acyl-CoA + a 1,2-diacyl-sn-glycerol = a triacyl-sn-glycerol + CoA</text>
        <dbReference type="Rhea" id="RHEA:10868"/>
        <dbReference type="ChEBI" id="CHEBI:17815"/>
        <dbReference type="ChEBI" id="CHEBI:57287"/>
        <dbReference type="ChEBI" id="CHEBI:58342"/>
        <dbReference type="ChEBI" id="CHEBI:64615"/>
        <dbReference type="EC" id="2.3.1.20"/>
    </reaction>
</comment>
<dbReference type="GO" id="GO:0006071">
    <property type="term" value="P:glycerol metabolic process"/>
    <property type="evidence" value="ECO:0007669"/>
    <property type="project" value="UniProtKB-KW"/>
</dbReference>
<evidence type="ECO:0000256" key="5">
    <source>
        <dbReference type="ARBA" id="ARBA00022516"/>
    </source>
</evidence>
<evidence type="ECO:0000256" key="4">
    <source>
        <dbReference type="ARBA" id="ARBA00013244"/>
    </source>
</evidence>
<dbReference type="Pfam" id="PF06974">
    <property type="entry name" value="WS_DGAT_C"/>
    <property type="match status" value="1"/>
</dbReference>
<dbReference type="EC" id="2.3.1.20" evidence="4 11"/>
<comment type="similarity">
    <text evidence="3 11">Belongs to the long-chain O-acyltransferase family.</text>
</comment>
<evidence type="ECO:0000256" key="3">
    <source>
        <dbReference type="ARBA" id="ARBA00009587"/>
    </source>
</evidence>
<dbReference type="NCBIfam" id="TIGR02946">
    <property type="entry name" value="acyl_WS_DGAT"/>
    <property type="match status" value="1"/>
</dbReference>
<dbReference type="GO" id="GO:0005886">
    <property type="term" value="C:plasma membrane"/>
    <property type="evidence" value="ECO:0007669"/>
    <property type="project" value="TreeGrafter"/>
</dbReference>
<name>A0AB33AHR2_9MYCO</name>
<keyword evidence="7 11" id="KW-0319">Glycerol metabolism</keyword>
<evidence type="ECO:0000256" key="11">
    <source>
        <dbReference type="RuleBase" id="RU361241"/>
    </source>
</evidence>
<evidence type="ECO:0000256" key="9">
    <source>
        <dbReference type="ARBA" id="ARBA00023315"/>
    </source>
</evidence>
<dbReference type="EMBL" id="CP004374">
    <property type="protein sequence ID" value="AGM31173.1"/>
    <property type="molecule type" value="Genomic_DNA"/>
</dbReference>
<comment type="pathway">
    <text evidence="2">Lipid metabolism.</text>
</comment>
<evidence type="ECO:0000313" key="14">
    <source>
        <dbReference type="EMBL" id="AGM31173.1"/>
    </source>
</evidence>
<evidence type="ECO:0000256" key="10">
    <source>
        <dbReference type="ARBA" id="ARBA00048109"/>
    </source>
</evidence>
<protein>
    <recommendedName>
        <fullName evidence="4 11">Diacylglycerol O-acyltransferase</fullName>
        <ecNumber evidence="4 11">2.3.1.20</ecNumber>
    </recommendedName>
</protein>
<evidence type="ECO:0000313" key="15">
    <source>
        <dbReference type="Proteomes" id="UP000013961"/>
    </source>
</evidence>
<accession>A0AB33AHR2</accession>
<keyword evidence="9 11" id="KW-0012">Acyltransferase</keyword>
<dbReference type="PANTHER" id="PTHR31650:SF1">
    <property type="entry name" value="WAX ESTER SYNTHASE_DIACYLGLYCEROL ACYLTRANSFERASE 4-RELATED"/>
    <property type="match status" value="1"/>
</dbReference>
<evidence type="ECO:0000256" key="7">
    <source>
        <dbReference type="ARBA" id="ARBA00022798"/>
    </source>
</evidence>
<dbReference type="PANTHER" id="PTHR31650">
    <property type="entry name" value="O-ACYLTRANSFERASE (WSD1-LIKE) FAMILY PROTEIN"/>
    <property type="match status" value="1"/>
</dbReference>
<evidence type="ECO:0000259" key="13">
    <source>
        <dbReference type="Pfam" id="PF06974"/>
    </source>
</evidence>
<proteinExistence type="inferred from homology"/>
<keyword evidence="5 11" id="KW-0444">Lipid biosynthesis</keyword>
<dbReference type="InterPro" id="IPR045034">
    <property type="entry name" value="O-acyltransferase_WSD1-like"/>
</dbReference>
<evidence type="ECO:0000259" key="12">
    <source>
        <dbReference type="Pfam" id="PF03007"/>
    </source>
</evidence>
<dbReference type="AlphaFoldDB" id="A0AB33AHR2"/>